<evidence type="ECO:0000313" key="2">
    <source>
        <dbReference type="Proteomes" id="UP000255326"/>
    </source>
</evidence>
<name>A0A370GP25_9BACI</name>
<reference evidence="1 2" key="1">
    <citation type="submission" date="2018-07" db="EMBL/GenBank/DDBJ databases">
        <title>Genomic Encyclopedia of Type Strains, Phase IV (KMG-IV): sequencing the most valuable type-strain genomes for metagenomic binning, comparative biology and taxonomic classification.</title>
        <authorList>
            <person name="Goeker M."/>
        </authorList>
    </citation>
    <scope>NUCLEOTIDE SEQUENCE [LARGE SCALE GENOMIC DNA]</scope>
    <source>
        <strain evidence="1 2">DSM 25281</strain>
    </source>
</reference>
<keyword evidence="2" id="KW-1185">Reference proteome</keyword>
<gene>
    <name evidence="1" type="ORF">DFR59_102113</name>
</gene>
<dbReference type="AlphaFoldDB" id="A0A370GP25"/>
<sequence>MRRRHLFGVFLMNSSRIYGIFSQGNSVSDIIGIVIDSFDKVIGIYKESIDIKQLYKYRKLRYI</sequence>
<dbReference type="EMBL" id="QQAY01000002">
    <property type="protein sequence ID" value="RDI45485.1"/>
    <property type="molecule type" value="Genomic_DNA"/>
</dbReference>
<organism evidence="1 2">
    <name type="scientific">Falsibacillus pallidus</name>
    <dbReference type="NCBI Taxonomy" id="493781"/>
    <lineage>
        <taxon>Bacteria</taxon>
        <taxon>Bacillati</taxon>
        <taxon>Bacillota</taxon>
        <taxon>Bacilli</taxon>
        <taxon>Bacillales</taxon>
        <taxon>Bacillaceae</taxon>
        <taxon>Falsibacillus</taxon>
    </lineage>
</organism>
<proteinExistence type="predicted"/>
<protein>
    <submittedName>
        <fullName evidence="1">Uncharacterized protein</fullName>
    </submittedName>
</protein>
<accession>A0A370GP25</accession>
<dbReference type="Proteomes" id="UP000255326">
    <property type="component" value="Unassembled WGS sequence"/>
</dbReference>
<comment type="caution">
    <text evidence="1">The sequence shown here is derived from an EMBL/GenBank/DDBJ whole genome shotgun (WGS) entry which is preliminary data.</text>
</comment>
<evidence type="ECO:0000313" key="1">
    <source>
        <dbReference type="EMBL" id="RDI45485.1"/>
    </source>
</evidence>